<evidence type="ECO:0000313" key="10">
    <source>
        <dbReference type="EMBL" id="RRH76593.1"/>
    </source>
</evidence>
<dbReference type="EMBL" id="RRAZ01000006">
    <property type="protein sequence ID" value="RRH76593.1"/>
    <property type="molecule type" value="Genomic_DNA"/>
</dbReference>
<evidence type="ECO:0000256" key="2">
    <source>
        <dbReference type="ARBA" id="ARBA00022679"/>
    </source>
</evidence>
<keyword evidence="4 8" id="KW-1133">Transmembrane helix</keyword>
<evidence type="ECO:0000256" key="7">
    <source>
        <dbReference type="ARBA" id="ARBA00023315"/>
    </source>
</evidence>
<keyword evidence="5" id="KW-0443">Lipid metabolism</keyword>
<accession>A0A3P3DQQ1</accession>
<evidence type="ECO:0000256" key="1">
    <source>
        <dbReference type="ARBA" id="ARBA00004370"/>
    </source>
</evidence>
<organism evidence="10 11">
    <name type="scientific">Falsigemmobacter faecalis</name>
    <dbReference type="NCBI Taxonomy" id="2488730"/>
    <lineage>
        <taxon>Bacteria</taxon>
        <taxon>Pseudomonadati</taxon>
        <taxon>Pseudomonadota</taxon>
        <taxon>Alphaproteobacteria</taxon>
        <taxon>Rhodobacterales</taxon>
        <taxon>Paracoccaceae</taxon>
        <taxon>Falsigemmobacter</taxon>
    </lineage>
</organism>
<evidence type="ECO:0000313" key="11">
    <source>
        <dbReference type="Proteomes" id="UP000282125"/>
    </source>
</evidence>
<dbReference type="PANTHER" id="PTHR23063">
    <property type="entry name" value="PHOSPHOLIPID ACYLTRANSFERASE"/>
    <property type="match status" value="1"/>
</dbReference>
<keyword evidence="6 8" id="KW-0472">Membrane</keyword>
<dbReference type="CDD" id="cd07989">
    <property type="entry name" value="LPLAT_AGPAT-like"/>
    <property type="match status" value="1"/>
</dbReference>
<sequence>MSPFWFSEEPEPQDHPLSAADWLRVVLRGVPIVLVIFGGLILLLLLRVIERPLFGLKRPVTPWLTRAVCRITLMIFGLRYSTHGRPMAGRGAIVANHAGWFDIFTLNAAQQIYFVSKDEVAGWPAIGWLARATGTVFIRRKGSDAMAQKNLFEARLRAGHRLLFFPEGTSTDSLRVIPFKSTLFAAFFTEGLKDVLSIQPVSLVYHAPKGEEPRFYGWWGEMEFGPSLLKYLAAPRHGRAEVIFHEPVRVQDFADRKALAAYCEAKVREGLAARQSP</sequence>
<dbReference type="GO" id="GO:0016020">
    <property type="term" value="C:membrane"/>
    <property type="evidence" value="ECO:0007669"/>
    <property type="project" value="UniProtKB-SubCell"/>
</dbReference>
<proteinExistence type="predicted"/>
<dbReference type="SMART" id="SM00563">
    <property type="entry name" value="PlsC"/>
    <property type="match status" value="1"/>
</dbReference>
<evidence type="ECO:0000256" key="8">
    <source>
        <dbReference type="SAM" id="Phobius"/>
    </source>
</evidence>
<dbReference type="AlphaFoldDB" id="A0A3P3DQQ1"/>
<gene>
    <name evidence="10" type="ORF">EG244_05325</name>
</gene>
<keyword evidence="7 10" id="KW-0012">Acyltransferase</keyword>
<protein>
    <submittedName>
        <fullName evidence="10">1-acyl-sn-glycerol-3-phosphate acyltransferase</fullName>
    </submittedName>
</protein>
<evidence type="ECO:0000256" key="4">
    <source>
        <dbReference type="ARBA" id="ARBA00022989"/>
    </source>
</evidence>
<comment type="subcellular location">
    <subcellularLocation>
        <location evidence="1">Membrane</location>
    </subcellularLocation>
</comment>
<dbReference type="PANTHER" id="PTHR23063:SF52">
    <property type="entry name" value="LYSOPHOSPHATIDYLCHOLINE ACYLTRANSFERASE"/>
    <property type="match status" value="1"/>
</dbReference>
<dbReference type="RefSeq" id="WP_124963980.1">
    <property type="nucleotide sequence ID" value="NZ_RRAZ01000006.1"/>
</dbReference>
<dbReference type="Proteomes" id="UP000282125">
    <property type="component" value="Unassembled WGS sequence"/>
</dbReference>
<dbReference type="GO" id="GO:0006629">
    <property type="term" value="P:lipid metabolic process"/>
    <property type="evidence" value="ECO:0007669"/>
    <property type="project" value="UniProtKB-KW"/>
</dbReference>
<dbReference type="GO" id="GO:0016746">
    <property type="term" value="F:acyltransferase activity"/>
    <property type="evidence" value="ECO:0007669"/>
    <property type="project" value="UniProtKB-KW"/>
</dbReference>
<feature type="transmembrane region" description="Helical" evidence="8">
    <location>
        <begin position="25"/>
        <end position="49"/>
    </location>
</feature>
<keyword evidence="11" id="KW-1185">Reference proteome</keyword>
<feature type="domain" description="Phospholipid/glycerol acyltransferase" evidence="9">
    <location>
        <begin position="91"/>
        <end position="206"/>
    </location>
</feature>
<dbReference type="Pfam" id="PF01553">
    <property type="entry name" value="Acyltransferase"/>
    <property type="match status" value="1"/>
</dbReference>
<dbReference type="SUPFAM" id="SSF69593">
    <property type="entry name" value="Glycerol-3-phosphate (1)-acyltransferase"/>
    <property type="match status" value="1"/>
</dbReference>
<name>A0A3P3DQQ1_9RHOB</name>
<evidence type="ECO:0000256" key="3">
    <source>
        <dbReference type="ARBA" id="ARBA00022692"/>
    </source>
</evidence>
<keyword evidence="2 10" id="KW-0808">Transferase</keyword>
<evidence type="ECO:0000256" key="5">
    <source>
        <dbReference type="ARBA" id="ARBA00023098"/>
    </source>
</evidence>
<evidence type="ECO:0000259" key="9">
    <source>
        <dbReference type="SMART" id="SM00563"/>
    </source>
</evidence>
<comment type="caution">
    <text evidence="10">The sequence shown here is derived from an EMBL/GenBank/DDBJ whole genome shotgun (WGS) entry which is preliminary data.</text>
</comment>
<dbReference type="OrthoDB" id="9806880at2"/>
<reference evidence="10 11" key="1">
    <citation type="submission" date="2018-11" db="EMBL/GenBank/DDBJ databases">
        <title>Gemmobacter sp. nov., YIM 102744-1 draft genome.</title>
        <authorList>
            <person name="Li G."/>
            <person name="Jiang Y."/>
        </authorList>
    </citation>
    <scope>NUCLEOTIDE SEQUENCE [LARGE SCALE GENOMIC DNA]</scope>
    <source>
        <strain evidence="10 11">YIM 102744-1</strain>
    </source>
</reference>
<keyword evidence="3 8" id="KW-0812">Transmembrane</keyword>
<dbReference type="InterPro" id="IPR002123">
    <property type="entry name" value="Plipid/glycerol_acylTrfase"/>
</dbReference>
<evidence type="ECO:0000256" key="6">
    <source>
        <dbReference type="ARBA" id="ARBA00023136"/>
    </source>
</evidence>